<proteinExistence type="predicted"/>
<sequence>MFAQAGQQHLVLGGIMADRRDVKFEIIEHRGELQKTSAHHNLVKANRWRITALLVAMAIAAIVGFAFSPDDGLKMAANSTKIDTAVANPALSADINDLKGQFVGLISGSIESKLKTLEDNIRVGAVTNSLGTIQDLKNDVKVLRAYSNPGAPENTSVSNAQLMQEVSHLRNLIYLTLTSCGLMVAAMAGVWIKNRKRLPFKEQEVITRYLGKH</sequence>
<evidence type="ECO:0000256" key="1">
    <source>
        <dbReference type="SAM" id="Phobius"/>
    </source>
</evidence>
<keyword evidence="1" id="KW-0812">Transmembrane</keyword>
<feature type="transmembrane region" description="Helical" evidence="1">
    <location>
        <begin position="50"/>
        <end position="68"/>
    </location>
</feature>
<name>A0A1R4H4D9_9GAMM</name>
<evidence type="ECO:0000313" key="2">
    <source>
        <dbReference type="EMBL" id="SJM90700.1"/>
    </source>
</evidence>
<organism evidence="2 3">
    <name type="scientific">Crenothrix polyspora</name>
    <dbReference type="NCBI Taxonomy" id="360316"/>
    <lineage>
        <taxon>Bacteria</taxon>
        <taxon>Pseudomonadati</taxon>
        <taxon>Pseudomonadota</taxon>
        <taxon>Gammaproteobacteria</taxon>
        <taxon>Methylococcales</taxon>
        <taxon>Crenotrichaceae</taxon>
        <taxon>Crenothrix</taxon>
    </lineage>
</organism>
<dbReference type="Proteomes" id="UP000195442">
    <property type="component" value="Unassembled WGS sequence"/>
</dbReference>
<evidence type="ECO:0000313" key="3">
    <source>
        <dbReference type="Proteomes" id="UP000195442"/>
    </source>
</evidence>
<keyword evidence="1" id="KW-1133">Transmembrane helix</keyword>
<dbReference type="EMBL" id="FUKJ01000089">
    <property type="protein sequence ID" value="SJM90700.1"/>
    <property type="molecule type" value="Genomic_DNA"/>
</dbReference>
<reference evidence="3" key="1">
    <citation type="submission" date="2017-02" db="EMBL/GenBank/DDBJ databases">
        <authorList>
            <person name="Daims H."/>
        </authorList>
    </citation>
    <scope>NUCLEOTIDE SEQUENCE [LARGE SCALE GENOMIC DNA]</scope>
</reference>
<gene>
    <name evidence="2" type="ORF">CRENPOLYSF2_1790013</name>
</gene>
<feature type="transmembrane region" description="Helical" evidence="1">
    <location>
        <begin position="172"/>
        <end position="192"/>
    </location>
</feature>
<keyword evidence="1" id="KW-0472">Membrane</keyword>
<keyword evidence="3" id="KW-1185">Reference proteome</keyword>
<dbReference type="AlphaFoldDB" id="A0A1R4H4D9"/>
<accession>A0A1R4H4D9</accession>
<protein>
    <submittedName>
        <fullName evidence="2">Uncharacterized protein</fullName>
    </submittedName>
</protein>